<evidence type="ECO:0000313" key="3">
    <source>
        <dbReference type="Proteomes" id="UP000324897"/>
    </source>
</evidence>
<proteinExistence type="predicted"/>
<sequence length="203" mass="23126">MAGGKGQVKRRTTNSAAAIGEGTPMKGFSTKAKGAPTRRPLKECGPRVKAEEEALAARVAVGEEEAGDKKQMPESHVKWILAKKPMAPPARFAALKERNPDLKPLPEEEADEDLKRLYFLAKAFYDMEERMPKKQEWVREQLRTKGYVEVDDEWLKQRAEAHAVFDREWPKIQAKLDAMMLEDKEYARLHGVDENDCSEEEED</sequence>
<keyword evidence="3" id="KW-1185">Reference proteome</keyword>
<accession>A0A5J9ULH4</accession>
<dbReference type="OrthoDB" id="687234at2759"/>
<feature type="compositionally biased region" description="Basic and acidic residues" evidence="1">
    <location>
        <begin position="40"/>
        <end position="49"/>
    </location>
</feature>
<evidence type="ECO:0000313" key="2">
    <source>
        <dbReference type="EMBL" id="TVU24406.1"/>
    </source>
</evidence>
<organism evidence="2 3">
    <name type="scientific">Eragrostis curvula</name>
    <name type="common">weeping love grass</name>
    <dbReference type="NCBI Taxonomy" id="38414"/>
    <lineage>
        <taxon>Eukaryota</taxon>
        <taxon>Viridiplantae</taxon>
        <taxon>Streptophyta</taxon>
        <taxon>Embryophyta</taxon>
        <taxon>Tracheophyta</taxon>
        <taxon>Spermatophyta</taxon>
        <taxon>Magnoliopsida</taxon>
        <taxon>Liliopsida</taxon>
        <taxon>Poales</taxon>
        <taxon>Poaceae</taxon>
        <taxon>PACMAD clade</taxon>
        <taxon>Chloridoideae</taxon>
        <taxon>Eragrostideae</taxon>
        <taxon>Eragrostidinae</taxon>
        <taxon>Eragrostis</taxon>
    </lineage>
</organism>
<dbReference type="Gramene" id="TVU24406">
    <property type="protein sequence ID" value="TVU24406"/>
    <property type="gene ID" value="EJB05_26840"/>
</dbReference>
<protein>
    <submittedName>
        <fullName evidence="2">Uncharacterized protein</fullName>
    </submittedName>
</protein>
<name>A0A5J9ULH4_9POAL</name>
<dbReference type="PANTHER" id="PTHR35166">
    <property type="entry name" value="OS05G0193700 PROTEIN-RELATED"/>
    <property type="match status" value="1"/>
</dbReference>
<dbReference type="Proteomes" id="UP000324897">
    <property type="component" value="Chromosome 2"/>
</dbReference>
<feature type="non-terminal residue" evidence="2">
    <location>
        <position position="1"/>
    </location>
</feature>
<gene>
    <name evidence="2" type="ORF">EJB05_26840</name>
</gene>
<dbReference type="EMBL" id="RWGY01000013">
    <property type="protein sequence ID" value="TVU24406.1"/>
    <property type="molecule type" value="Genomic_DNA"/>
</dbReference>
<feature type="region of interest" description="Disordered" evidence="1">
    <location>
        <begin position="1"/>
        <end position="49"/>
    </location>
</feature>
<reference evidence="2 3" key="1">
    <citation type="journal article" date="2019" name="Sci. Rep.">
        <title>A high-quality genome of Eragrostis curvula grass provides insights into Poaceae evolution and supports new strategies to enhance forage quality.</title>
        <authorList>
            <person name="Carballo J."/>
            <person name="Santos B.A.C.M."/>
            <person name="Zappacosta D."/>
            <person name="Garbus I."/>
            <person name="Selva J.P."/>
            <person name="Gallo C.A."/>
            <person name="Diaz A."/>
            <person name="Albertini E."/>
            <person name="Caccamo M."/>
            <person name="Echenique V."/>
        </authorList>
    </citation>
    <scope>NUCLEOTIDE SEQUENCE [LARGE SCALE GENOMIC DNA]</scope>
    <source>
        <strain evidence="3">cv. Victoria</strain>
        <tissue evidence="2">Leaf</tissue>
    </source>
</reference>
<dbReference type="PANTHER" id="PTHR35166:SF20">
    <property type="entry name" value="EXPRESSED PROTEIN"/>
    <property type="match status" value="1"/>
</dbReference>
<comment type="caution">
    <text evidence="2">The sequence shown here is derived from an EMBL/GenBank/DDBJ whole genome shotgun (WGS) entry which is preliminary data.</text>
</comment>
<dbReference type="AlphaFoldDB" id="A0A5J9ULH4"/>
<evidence type="ECO:0000256" key="1">
    <source>
        <dbReference type="SAM" id="MobiDB-lite"/>
    </source>
</evidence>